<name>X1H8X2_9ZZZZ</name>
<sequence>MKGTNRGKMELKVQNFDQFIQEQCKNLDKYCSGLEPLFNKFNFQDKSQTDRLMIQLTLAVQSLCSIAFPTPGSAEFFGMPKEATEAADNPDVIVVDRDHPKWDFKPWFQEKVNNIKS</sequence>
<accession>X1H8X2</accession>
<comment type="caution">
    <text evidence="1">The sequence shown here is derived from an EMBL/GenBank/DDBJ whole genome shotgun (WGS) entry which is preliminary data.</text>
</comment>
<dbReference type="EMBL" id="BARU01011146">
    <property type="protein sequence ID" value="GAH41773.1"/>
    <property type="molecule type" value="Genomic_DNA"/>
</dbReference>
<dbReference type="AlphaFoldDB" id="X1H8X2"/>
<feature type="non-terminal residue" evidence="1">
    <location>
        <position position="117"/>
    </location>
</feature>
<gene>
    <name evidence="1" type="ORF">S03H2_21018</name>
</gene>
<evidence type="ECO:0000313" key="1">
    <source>
        <dbReference type="EMBL" id="GAH41773.1"/>
    </source>
</evidence>
<proteinExistence type="predicted"/>
<organism evidence="1">
    <name type="scientific">marine sediment metagenome</name>
    <dbReference type="NCBI Taxonomy" id="412755"/>
    <lineage>
        <taxon>unclassified sequences</taxon>
        <taxon>metagenomes</taxon>
        <taxon>ecological metagenomes</taxon>
    </lineage>
</organism>
<protein>
    <submittedName>
        <fullName evidence="1">Uncharacterized protein</fullName>
    </submittedName>
</protein>
<reference evidence="1" key="1">
    <citation type="journal article" date="2014" name="Front. Microbiol.">
        <title>High frequency of phylogenetically diverse reductive dehalogenase-homologous genes in deep subseafloor sedimentary metagenomes.</title>
        <authorList>
            <person name="Kawai M."/>
            <person name="Futagami T."/>
            <person name="Toyoda A."/>
            <person name="Takaki Y."/>
            <person name="Nishi S."/>
            <person name="Hori S."/>
            <person name="Arai W."/>
            <person name="Tsubouchi T."/>
            <person name="Morono Y."/>
            <person name="Uchiyama I."/>
            <person name="Ito T."/>
            <person name="Fujiyama A."/>
            <person name="Inagaki F."/>
            <person name="Takami H."/>
        </authorList>
    </citation>
    <scope>NUCLEOTIDE SEQUENCE</scope>
    <source>
        <strain evidence="1">Expedition CK06-06</strain>
    </source>
</reference>